<organism evidence="1">
    <name type="scientific">viral metagenome</name>
    <dbReference type="NCBI Taxonomy" id="1070528"/>
    <lineage>
        <taxon>unclassified sequences</taxon>
        <taxon>metagenomes</taxon>
        <taxon>organismal metagenomes</taxon>
    </lineage>
</organism>
<dbReference type="EMBL" id="MN740526">
    <property type="protein sequence ID" value="QHU31371.1"/>
    <property type="molecule type" value="Genomic_DNA"/>
</dbReference>
<dbReference type="AlphaFoldDB" id="A0A6C0LNQ6"/>
<protein>
    <submittedName>
        <fullName evidence="1">Uncharacterized protein</fullName>
    </submittedName>
</protein>
<sequence length="513" mass="58874">MTSVPSVPVAQAAPATLVAPVPTLYSLINETYALYEANAANVANNSYANCLITLLKKYHLWPLMKVKKFKGCSDIVLLHNSYIRNNVDNFKELYEQCRSVVLDFSLERNNNVVVTYANSIPERIDYNHYISSSYSAEDKVYEAYDGTIITVYHYKDEWYFGTSSCPDANSSKFSHPTKTHGNMLDEILSKYFNVPLSTLNPTMDTEGCEVGEDCEVGGEAGGAEDASVKLRRLFTQHLDPNMAYEFIIVHHENKHIIDYTGFLGENYMEMFHVNTKHRSSLVETDIISSIIPSLLEVGVKYPLPFSNIQEAYAHIQANPYSYGLIVKKILADKVKLYKISTDAINYREETDPCHPNAWMNILSVYMKNKTEYTIKDYIANYNPHLNLPLDNNGQKIDPTYLVHTIISTIKDSLYAYYRATTIYYPNYNRYKMNKDMDKQFPPIIQYHLAQLRNLQINTYKSKMITLHNVYHYICQCNDVNNIKTLIQFFASNPINEMLPRTSMCFAIMTSLLS</sequence>
<reference evidence="1" key="1">
    <citation type="journal article" date="2020" name="Nature">
        <title>Giant virus diversity and host interactions through global metagenomics.</title>
        <authorList>
            <person name="Schulz F."/>
            <person name="Roux S."/>
            <person name="Paez-Espino D."/>
            <person name="Jungbluth S."/>
            <person name="Walsh D.A."/>
            <person name="Denef V.J."/>
            <person name="McMahon K.D."/>
            <person name="Konstantinidis K.T."/>
            <person name="Eloe-Fadrosh E.A."/>
            <person name="Kyrpides N.C."/>
            <person name="Woyke T."/>
        </authorList>
    </citation>
    <scope>NUCLEOTIDE SEQUENCE</scope>
    <source>
        <strain evidence="1">GVMAG-M-3300027963-21</strain>
    </source>
</reference>
<evidence type="ECO:0000313" key="1">
    <source>
        <dbReference type="EMBL" id="QHU31371.1"/>
    </source>
</evidence>
<accession>A0A6C0LNQ6</accession>
<name>A0A6C0LNQ6_9ZZZZ</name>
<proteinExistence type="predicted"/>